<keyword evidence="4" id="KW-1185">Reference proteome</keyword>
<comment type="caution">
    <text evidence="3">The sequence shown here is derived from an EMBL/GenBank/DDBJ whole genome shotgun (WGS) entry which is preliminary data.</text>
</comment>
<sequence>MPDQNADRRAELIAAALVGELTEAEAAEFERMRASDPTIDAELVQLQGLTGNISGLPDWMEASPSEELRERVLGIAAADRGGSGASGAGTGTGAGAGASGAHESGTDESGTDEPGAHESGTDEARTADASAVGTPVGSGPSEATRRGREAGAGTVSDPEDTRIPGQQDARITPLRRSRFGGGLLLGVAAAGLVIGAVGDFHLPRADTPPPVGGPGTLGAVEAVNFQGEPSGVEIDGSVVAHTWGTETLLTVTGLPSGEFYSVVVDDEAGEEVGSGTFLGSEVEINCAVNAAALREEVTSVEIRAESGDVVASAALPRVEG</sequence>
<dbReference type="Proteomes" id="UP000545286">
    <property type="component" value="Unassembled WGS sequence"/>
</dbReference>
<evidence type="ECO:0008006" key="5">
    <source>
        <dbReference type="Google" id="ProtNLM"/>
    </source>
</evidence>
<evidence type="ECO:0000256" key="2">
    <source>
        <dbReference type="SAM" id="Phobius"/>
    </source>
</evidence>
<keyword evidence="2" id="KW-1133">Transmembrane helix</keyword>
<gene>
    <name evidence="3" type="ORF">FHX72_001633</name>
</gene>
<accession>A0A7W4YFZ2</accession>
<feature type="region of interest" description="Disordered" evidence="1">
    <location>
        <begin position="80"/>
        <end position="169"/>
    </location>
</feature>
<name>A0A7W4YFZ2_9MICO</name>
<feature type="compositionally biased region" description="Gly residues" evidence="1">
    <location>
        <begin position="81"/>
        <end position="98"/>
    </location>
</feature>
<reference evidence="3 4" key="1">
    <citation type="submission" date="2020-08" db="EMBL/GenBank/DDBJ databases">
        <title>Sequencing the genomes of 1000 actinobacteria strains.</title>
        <authorList>
            <person name="Klenk H.-P."/>
        </authorList>
    </citation>
    <scope>NUCLEOTIDE SEQUENCE [LARGE SCALE GENOMIC DNA]</scope>
    <source>
        <strain evidence="3 4">DSM 20419</strain>
    </source>
</reference>
<evidence type="ECO:0000313" key="4">
    <source>
        <dbReference type="Proteomes" id="UP000545286"/>
    </source>
</evidence>
<feature type="transmembrane region" description="Helical" evidence="2">
    <location>
        <begin position="179"/>
        <end position="198"/>
    </location>
</feature>
<proteinExistence type="predicted"/>
<dbReference type="RefSeq" id="WP_183624255.1">
    <property type="nucleotide sequence ID" value="NZ_JACHWJ010000002.1"/>
</dbReference>
<feature type="compositionally biased region" description="Basic and acidic residues" evidence="1">
    <location>
        <begin position="114"/>
        <end position="126"/>
    </location>
</feature>
<dbReference type="EMBL" id="JACHWJ010000002">
    <property type="protein sequence ID" value="MBB2957496.1"/>
    <property type="molecule type" value="Genomic_DNA"/>
</dbReference>
<keyword evidence="2" id="KW-0812">Transmembrane</keyword>
<evidence type="ECO:0000256" key="1">
    <source>
        <dbReference type="SAM" id="MobiDB-lite"/>
    </source>
</evidence>
<protein>
    <recommendedName>
        <fullName evidence="5">Anti-sigma factor</fullName>
    </recommendedName>
</protein>
<organism evidence="3 4">
    <name type="scientific">Pseudoclavibacter helvolus</name>
    <dbReference type="NCBI Taxonomy" id="255205"/>
    <lineage>
        <taxon>Bacteria</taxon>
        <taxon>Bacillati</taxon>
        <taxon>Actinomycetota</taxon>
        <taxon>Actinomycetes</taxon>
        <taxon>Micrococcales</taxon>
        <taxon>Microbacteriaceae</taxon>
        <taxon>Pseudoclavibacter</taxon>
    </lineage>
</organism>
<keyword evidence="2" id="KW-0472">Membrane</keyword>
<evidence type="ECO:0000313" key="3">
    <source>
        <dbReference type="EMBL" id="MBB2957496.1"/>
    </source>
</evidence>
<dbReference type="AlphaFoldDB" id="A0A7W4YFZ2"/>